<dbReference type="PANTHER" id="PTHR42872">
    <property type="entry name" value="PROTEIN-GLUTAMATE METHYLESTERASE/PROTEIN-GLUTAMINE GLUTAMINASE"/>
    <property type="match status" value="1"/>
</dbReference>
<dbReference type="RefSeq" id="WP_206088228.1">
    <property type="nucleotide sequence ID" value="NZ_CP065053.1"/>
</dbReference>
<feature type="domain" description="Response regulatory" evidence="2">
    <location>
        <begin position="8"/>
        <end position="105"/>
    </location>
</feature>
<gene>
    <name evidence="3" type="ORF">IV454_24305</name>
</gene>
<dbReference type="InterPro" id="IPR011006">
    <property type="entry name" value="CheY-like_superfamily"/>
</dbReference>
<evidence type="ECO:0000313" key="3">
    <source>
        <dbReference type="EMBL" id="QPI48621.1"/>
    </source>
</evidence>
<proteinExistence type="predicted"/>
<reference evidence="3 4" key="1">
    <citation type="submission" date="2020-11" db="EMBL/GenBank/DDBJ databases">
        <authorList>
            <person name="Sun Q."/>
        </authorList>
    </citation>
    <scope>NUCLEOTIDE SEQUENCE [LARGE SCALE GENOMIC DNA]</scope>
    <source>
        <strain evidence="3 4">P8398</strain>
    </source>
</reference>
<dbReference type="Pfam" id="PF00072">
    <property type="entry name" value="Response_reg"/>
    <property type="match status" value="1"/>
</dbReference>
<dbReference type="Gene3D" id="3.40.50.2300">
    <property type="match status" value="1"/>
</dbReference>
<dbReference type="CDD" id="cd00156">
    <property type="entry name" value="REC"/>
    <property type="match status" value="1"/>
</dbReference>
<accession>A0AA48WAY0</accession>
<evidence type="ECO:0000259" key="2">
    <source>
        <dbReference type="PROSITE" id="PS50110"/>
    </source>
</evidence>
<dbReference type="InterPro" id="IPR001789">
    <property type="entry name" value="Sig_transdc_resp-reg_receiver"/>
</dbReference>
<protein>
    <submittedName>
        <fullName evidence="3">Response regulator</fullName>
    </submittedName>
</protein>
<feature type="modified residue" description="4-aspartylphosphate" evidence="1">
    <location>
        <position position="58"/>
    </location>
</feature>
<keyword evidence="1" id="KW-0597">Phosphoprotein</keyword>
<keyword evidence="4" id="KW-1185">Reference proteome</keyword>
<dbReference type="SUPFAM" id="SSF52172">
    <property type="entry name" value="CheY-like"/>
    <property type="match status" value="1"/>
</dbReference>
<dbReference type="EMBL" id="CP065053">
    <property type="protein sequence ID" value="QPI48621.1"/>
    <property type="molecule type" value="Genomic_DNA"/>
</dbReference>
<name>A0AA48WAY0_9BURK</name>
<evidence type="ECO:0000256" key="1">
    <source>
        <dbReference type="PROSITE-ProRule" id="PRU00169"/>
    </source>
</evidence>
<dbReference type="PROSITE" id="PS50110">
    <property type="entry name" value="RESPONSE_REGULATORY"/>
    <property type="match status" value="1"/>
</dbReference>
<dbReference type="Proteomes" id="UP000662888">
    <property type="component" value="Chromosome"/>
</dbReference>
<organism evidence="3 4">
    <name type="scientific">Massilia antarctica</name>
    <dbReference type="NCBI Taxonomy" id="2765360"/>
    <lineage>
        <taxon>Bacteria</taxon>
        <taxon>Pseudomonadati</taxon>
        <taxon>Pseudomonadota</taxon>
        <taxon>Betaproteobacteria</taxon>
        <taxon>Burkholderiales</taxon>
        <taxon>Oxalobacteraceae</taxon>
        <taxon>Telluria group</taxon>
        <taxon>Massilia</taxon>
    </lineage>
</organism>
<dbReference type="PANTHER" id="PTHR42872:SF3">
    <property type="entry name" value="PROTEIN-GLUTAMATE METHYLESTERASE_PROTEIN-GLUTAMINE GLUTAMINASE 1"/>
    <property type="match status" value="1"/>
</dbReference>
<evidence type="ECO:0000313" key="4">
    <source>
        <dbReference type="Proteomes" id="UP000662888"/>
    </source>
</evidence>
<sequence>MSEPASMSVFIIDDNETTRAILRMIIQGEIYHVIGKANDGISDMARAQKLHPDIVCLDIDMPDSSGLDTLSTSTNVAQCRVLMVVGNNCRGAVVTAIPRGPAGLF</sequence>